<organism evidence="7 8">
    <name type="scientific">Candidatus Termititenax persephonae</name>
    <dbReference type="NCBI Taxonomy" id="2218525"/>
    <lineage>
        <taxon>Bacteria</taxon>
        <taxon>Bacillati</taxon>
        <taxon>Candidatus Margulisiibacteriota</taxon>
        <taxon>Candidatus Termititenacia</taxon>
        <taxon>Candidatus Termititenacales</taxon>
        <taxon>Candidatus Termititenacaceae</taxon>
        <taxon>Candidatus Termititenax</taxon>
    </lineage>
</organism>
<evidence type="ECO:0000256" key="6">
    <source>
        <dbReference type="SAM" id="Phobius"/>
    </source>
</evidence>
<keyword evidence="3 6" id="KW-0812">Transmembrane</keyword>
<reference evidence="7 8" key="1">
    <citation type="journal article" date="2019" name="ISME J.">
        <title>Genome analyses of uncultured TG2/ZB3 bacteria in 'Margulisbacteria' specifically attached to ectosymbiotic spirochetes of protists in the termite gut.</title>
        <authorList>
            <person name="Utami Y.D."/>
            <person name="Kuwahara H."/>
            <person name="Igai K."/>
            <person name="Murakami T."/>
            <person name="Sugaya K."/>
            <person name="Morikawa T."/>
            <person name="Nagura Y."/>
            <person name="Yuki M."/>
            <person name="Deevong P."/>
            <person name="Inoue T."/>
            <person name="Kihara K."/>
            <person name="Lo N."/>
            <person name="Yamada A."/>
            <person name="Ohkuma M."/>
            <person name="Hongoh Y."/>
        </authorList>
    </citation>
    <scope>NUCLEOTIDE SEQUENCE [LARGE SCALE GENOMIC DNA]</scope>
    <source>
        <strain evidence="7">NkOx7-02</strain>
    </source>
</reference>
<gene>
    <name evidence="7" type="primary">lptG</name>
    <name evidence="7" type="ORF">NO2_0033</name>
</gene>
<dbReference type="Proteomes" id="UP000275925">
    <property type="component" value="Unassembled WGS sequence"/>
</dbReference>
<feature type="transmembrane region" description="Helical" evidence="6">
    <location>
        <begin position="338"/>
        <end position="358"/>
    </location>
</feature>
<dbReference type="EMBL" id="BGZO01000001">
    <property type="protein sequence ID" value="GBR75350.1"/>
    <property type="molecule type" value="Genomic_DNA"/>
</dbReference>
<feature type="transmembrane region" description="Helical" evidence="6">
    <location>
        <begin position="12"/>
        <end position="36"/>
    </location>
</feature>
<feature type="transmembrane region" description="Helical" evidence="6">
    <location>
        <begin position="275"/>
        <end position="296"/>
    </location>
</feature>
<evidence type="ECO:0000313" key="7">
    <source>
        <dbReference type="EMBL" id="GBR75350.1"/>
    </source>
</evidence>
<name>A0A388TF47_9BACT</name>
<comment type="subcellular location">
    <subcellularLocation>
        <location evidence="1">Cell membrane</location>
        <topology evidence="1">Multi-pass membrane protein</topology>
    </subcellularLocation>
</comment>
<evidence type="ECO:0000256" key="3">
    <source>
        <dbReference type="ARBA" id="ARBA00022692"/>
    </source>
</evidence>
<accession>A0A388TF47</accession>
<evidence type="ECO:0000256" key="5">
    <source>
        <dbReference type="ARBA" id="ARBA00023136"/>
    </source>
</evidence>
<dbReference type="AlphaFoldDB" id="A0A388TF47"/>
<evidence type="ECO:0000256" key="2">
    <source>
        <dbReference type="ARBA" id="ARBA00022475"/>
    </source>
</evidence>
<keyword evidence="5 6" id="KW-0472">Membrane</keyword>
<evidence type="ECO:0000256" key="1">
    <source>
        <dbReference type="ARBA" id="ARBA00004651"/>
    </source>
</evidence>
<evidence type="ECO:0000313" key="8">
    <source>
        <dbReference type="Proteomes" id="UP000275925"/>
    </source>
</evidence>
<keyword evidence="8" id="KW-1185">Reference proteome</keyword>
<evidence type="ECO:0000256" key="4">
    <source>
        <dbReference type="ARBA" id="ARBA00022989"/>
    </source>
</evidence>
<dbReference type="GO" id="GO:0015920">
    <property type="term" value="P:lipopolysaccharide transport"/>
    <property type="evidence" value="ECO:0007669"/>
    <property type="project" value="TreeGrafter"/>
</dbReference>
<dbReference type="InterPro" id="IPR005495">
    <property type="entry name" value="LptG/LptF_permease"/>
</dbReference>
<proteinExistence type="predicted"/>
<feature type="transmembrane region" description="Helical" evidence="6">
    <location>
        <begin position="48"/>
        <end position="75"/>
    </location>
</feature>
<sequence length="366" mass="40498">MKILDRYMLSELLMLFGLGMAALVIIGTIDLVFSLIDMFVNNGVPFPVVFKILIFKIPAIMVLFFPMAVLFAVAITLIRMITASEITALRAGGLSLLRITAPIVGAGVLAACLSFANNDLLTPWANAVSDGLIDKAVLKKPLTDILENTFFRESESRYFYIRRIDRRTDVMEDIAVYELTNNFPRVITAKRAYWDGSEWRLENGIIHKYDEQGVLSYQGNFAQLSLNIGRSFYNYYKSQKTPSEMSTQELRGRIAELRSSGVATSALQTAYHLKYSMPAACLIFALVGTALLLLALGHGRDVWSVVVAVILALLSVGFYFFLMAAFRAWGRGGMVTPFWAAWSPNFIYGSLAAGIIGVRNFSKGGG</sequence>
<feature type="transmembrane region" description="Helical" evidence="6">
    <location>
        <begin position="303"/>
        <end position="326"/>
    </location>
</feature>
<dbReference type="Pfam" id="PF03739">
    <property type="entry name" value="LptF_LptG"/>
    <property type="match status" value="1"/>
</dbReference>
<dbReference type="PANTHER" id="PTHR33529">
    <property type="entry name" value="SLR0882 PROTEIN-RELATED"/>
    <property type="match status" value="1"/>
</dbReference>
<keyword evidence="2" id="KW-1003">Cell membrane</keyword>
<feature type="transmembrane region" description="Helical" evidence="6">
    <location>
        <begin position="96"/>
        <end position="116"/>
    </location>
</feature>
<comment type="caution">
    <text evidence="7">The sequence shown here is derived from an EMBL/GenBank/DDBJ whole genome shotgun (WGS) entry which is preliminary data.</text>
</comment>
<protein>
    <submittedName>
        <fullName evidence="7">Lipopolysaccharide ABC transporter permease protein</fullName>
    </submittedName>
</protein>
<keyword evidence="4 6" id="KW-1133">Transmembrane helix</keyword>
<dbReference type="PANTHER" id="PTHR33529:SF6">
    <property type="entry name" value="YJGP_YJGQ FAMILY PERMEASE"/>
    <property type="match status" value="1"/>
</dbReference>
<dbReference type="GO" id="GO:0043190">
    <property type="term" value="C:ATP-binding cassette (ABC) transporter complex"/>
    <property type="evidence" value="ECO:0007669"/>
    <property type="project" value="TreeGrafter"/>
</dbReference>